<keyword evidence="3" id="KW-1185">Reference proteome</keyword>
<evidence type="ECO:0000259" key="1">
    <source>
        <dbReference type="Pfam" id="PF12680"/>
    </source>
</evidence>
<gene>
    <name evidence="2" type="ORF">V1634_16370</name>
</gene>
<organism evidence="2 3">
    <name type="scientific">Plantactinospora veratri</name>
    <dbReference type="NCBI Taxonomy" id="1436122"/>
    <lineage>
        <taxon>Bacteria</taxon>
        <taxon>Bacillati</taxon>
        <taxon>Actinomycetota</taxon>
        <taxon>Actinomycetes</taxon>
        <taxon>Micromonosporales</taxon>
        <taxon>Micromonosporaceae</taxon>
        <taxon>Plantactinospora</taxon>
    </lineage>
</organism>
<dbReference type="SUPFAM" id="SSF54427">
    <property type="entry name" value="NTF2-like"/>
    <property type="match status" value="1"/>
</dbReference>
<accession>A0ABU7SEN1</accession>
<proteinExistence type="predicted"/>
<dbReference type="InterPro" id="IPR037401">
    <property type="entry name" value="SnoaL-like"/>
</dbReference>
<dbReference type="RefSeq" id="WP_331208758.1">
    <property type="nucleotide sequence ID" value="NZ_JAZGQL010000010.1"/>
</dbReference>
<feature type="domain" description="SnoaL-like" evidence="1">
    <location>
        <begin position="5"/>
        <end position="111"/>
    </location>
</feature>
<dbReference type="Proteomes" id="UP001339911">
    <property type="component" value="Unassembled WGS sequence"/>
</dbReference>
<evidence type="ECO:0000313" key="2">
    <source>
        <dbReference type="EMBL" id="MEE6308403.1"/>
    </source>
</evidence>
<dbReference type="EMBL" id="JAZGQL010000010">
    <property type="protein sequence ID" value="MEE6308403.1"/>
    <property type="molecule type" value="Genomic_DNA"/>
</dbReference>
<dbReference type="Gene3D" id="3.10.450.50">
    <property type="match status" value="1"/>
</dbReference>
<comment type="caution">
    <text evidence="2">The sequence shown here is derived from an EMBL/GenBank/DDBJ whole genome shotgun (WGS) entry which is preliminary data.</text>
</comment>
<dbReference type="InterPro" id="IPR032710">
    <property type="entry name" value="NTF2-like_dom_sf"/>
</dbReference>
<evidence type="ECO:0000313" key="3">
    <source>
        <dbReference type="Proteomes" id="UP001339911"/>
    </source>
</evidence>
<dbReference type="Pfam" id="PF12680">
    <property type="entry name" value="SnoaL_2"/>
    <property type="match status" value="1"/>
</dbReference>
<reference evidence="2 3" key="1">
    <citation type="submission" date="2024-01" db="EMBL/GenBank/DDBJ databases">
        <title>Genome insights into Plantactinospora veratri sp. nov.</title>
        <authorList>
            <person name="Wang L."/>
        </authorList>
    </citation>
    <scope>NUCLEOTIDE SEQUENCE [LARGE SCALE GENOMIC DNA]</scope>
    <source>
        <strain evidence="2 3">NEAU-FHS4</strain>
    </source>
</reference>
<protein>
    <submittedName>
        <fullName evidence="2">Nuclear transport factor 2 family protein</fullName>
    </submittedName>
</protein>
<name>A0ABU7SEN1_9ACTN</name>
<sequence>MRGLAQRYVSLVQRGRFDLVAPLLAPDVARVAPIETGGEPVEVRGVAAIMANSRRLNADLDIHGVRVDGPFLAGDRFAVRFSFDETHRPTGVRSTSRKMSLYTVTDGLISREEVHYFDRPRSAA</sequence>